<organism evidence="1 2">
    <name type="scientific">Acrocarpospora macrocephala</name>
    <dbReference type="NCBI Taxonomy" id="150177"/>
    <lineage>
        <taxon>Bacteria</taxon>
        <taxon>Bacillati</taxon>
        <taxon>Actinomycetota</taxon>
        <taxon>Actinomycetes</taxon>
        <taxon>Streptosporangiales</taxon>
        <taxon>Streptosporangiaceae</taxon>
        <taxon>Acrocarpospora</taxon>
    </lineage>
</organism>
<dbReference type="Proteomes" id="UP000331127">
    <property type="component" value="Unassembled WGS sequence"/>
</dbReference>
<reference evidence="1 2" key="1">
    <citation type="submission" date="2019-10" db="EMBL/GenBank/DDBJ databases">
        <title>Whole genome shotgun sequence of Acrocarpospora macrocephala NBRC 16266.</title>
        <authorList>
            <person name="Ichikawa N."/>
            <person name="Kimura A."/>
            <person name="Kitahashi Y."/>
            <person name="Komaki H."/>
            <person name="Oguchi A."/>
        </authorList>
    </citation>
    <scope>NUCLEOTIDE SEQUENCE [LARGE SCALE GENOMIC DNA]</scope>
    <source>
        <strain evidence="1 2">NBRC 16266</strain>
    </source>
</reference>
<evidence type="ECO:0000313" key="2">
    <source>
        <dbReference type="Proteomes" id="UP000331127"/>
    </source>
</evidence>
<evidence type="ECO:0000313" key="1">
    <source>
        <dbReference type="EMBL" id="GES08326.1"/>
    </source>
</evidence>
<proteinExistence type="predicted"/>
<dbReference type="EMBL" id="BLAE01000010">
    <property type="protein sequence ID" value="GES08326.1"/>
    <property type="molecule type" value="Genomic_DNA"/>
</dbReference>
<dbReference type="AlphaFoldDB" id="A0A5M3WHY8"/>
<name>A0A5M3WHY8_9ACTN</name>
<comment type="caution">
    <text evidence="1">The sequence shown here is derived from an EMBL/GenBank/DDBJ whole genome shotgun (WGS) entry which is preliminary data.</text>
</comment>
<gene>
    <name evidence="1" type="ORF">Amac_019220</name>
</gene>
<protein>
    <submittedName>
        <fullName evidence="1">Uncharacterized protein</fullName>
    </submittedName>
</protein>
<accession>A0A5M3WHY8</accession>
<sequence>MGSTMVHATVSTSGSTLCAACTSAPLSLITVEATIACNIVILLTVTVNGYEGERRTEPCAPGIGRGKVWCQL</sequence>
<keyword evidence="2" id="KW-1185">Reference proteome</keyword>